<accession>A0A6A5W705</accession>
<evidence type="ECO:0000313" key="2">
    <source>
        <dbReference type="Proteomes" id="UP000799779"/>
    </source>
</evidence>
<proteinExistence type="predicted"/>
<dbReference type="EMBL" id="ML977610">
    <property type="protein sequence ID" value="KAF1997730.1"/>
    <property type="molecule type" value="Genomic_DNA"/>
</dbReference>
<protein>
    <submittedName>
        <fullName evidence="1">Uncharacterized protein</fullName>
    </submittedName>
</protein>
<name>A0A6A5W705_9PLEO</name>
<evidence type="ECO:0000313" key="1">
    <source>
        <dbReference type="EMBL" id="KAF1997730.1"/>
    </source>
</evidence>
<gene>
    <name evidence="1" type="ORF">P154DRAFT_578650</name>
</gene>
<sequence length="190" mass="21136">MASWLMLSLDLKSDLSPTSPPFDASSATLCHSHDGRTTRPPLRICHCILCAIRLNPSKETLALRAGTVVRDRTTTPQTPHQHVSEPSGALNLWPCSGRRPIEPHQIVHTARAPNWPLHACATIEAEALFLVSSFHAPSIPRIGRRWGRCPRFWAPSGHVPELTLPLEDRLRLQIGCLGHRFTLKHSGIIR</sequence>
<dbReference type="AlphaFoldDB" id="A0A6A5W705"/>
<dbReference type="Proteomes" id="UP000799779">
    <property type="component" value="Unassembled WGS sequence"/>
</dbReference>
<reference evidence="1" key="1">
    <citation type="journal article" date="2020" name="Stud. Mycol.">
        <title>101 Dothideomycetes genomes: a test case for predicting lifestyles and emergence of pathogens.</title>
        <authorList>
            <person name="Haridas S."/>
            <person name="Albert R."/>
            <person name="Binder M."/>
            <person name="Bloem J."/>
            <person name="Labutti K."/>
            <person name="Salamov A."/>
            <person name="Andreopoulos B."/>
            <person name="Baker S."/>
            <person name="Barry K."/>
            <person name="Bills G."/>
            <person name="Bluhm B."/>
            <person name="Cannon C."/>
            <person name="Castanera R."/>
            <person name="Culley D."/>
            <person name="Daum C."/>
            <person name="Ezra D."/>
            <person name="Gonzalez J."/>
            <person name="Henrissat B."/>
            <person name="Kuo A."/>
            <person name="Liang C."/>
            <person name="Lipzen A."/>
            <person name="Lutzoni F."/>
            <person name="Magnuson J."/>
            <person name="Mondo S."/>
            <person name="Nolan M."/>
            <person name="Ohm R."/>
            <person name="Pangilinan J."/>
            <person name="Park H.-J."/>
            <person name="Ramirez L."/>
            <person name="Alfaro M."/>
            <person name="Sun H."/>
            <person name="Tritt A."/>
            <person name="Yoshinaga Y."/>
            <person name="Zwiers L.-H."/>
            <person name="Turgeon B."/>
            <person name="Goodwin S."/>
            <person name="Spatafora J."/>
            <person name="Crous P."/>
            <person name="Grigoriev I."/>
        </authorList>
    </citation>
    <scope>NUCLEOTIDE SEQUENCE</scope>
    <source>
        <strain evidence="1">CBS 123094</strain>
    </source>
</reference>
<organism evidence="1 2">
    <name type="scientific">Amniculicola lignicola CBS 123094</name>
    <dbReference type="NCBI Taxonomy" id="1392246"/>
    <lineage>
        <taxon>Eukaryota</taxon>
        <taxon>Fungi</taxon>
        <taxon>Dikarya</taxon>
        <taxon>Ascomycota</taxon>
        <taxon>Pezizomycotina</taxon>
        <taxon>Dothideomycetes</taxon>
        <taxon>Pleosporomycetidae</taxon>
        <taxon>Pleosporales</taxon>
        <taxon>Amniculicolaceae</taxon>
        <taxon>Amniculicola</taxon>
    </lineage>
</organism>
<keyword evidence="2" id="KW-1185">Reference proteome</keyword>